<feature type="DNA-binding region" description="Homeobox" evidence="5">
    <location>
        <begin position="44"/>
        <end position="103"/>
    </location>
</feature>
<comment type="caution">
    <text evidence="9">The sequence shown here is derived from an EMBL/GenBank/DDBJ whole genome shotgun (WGS) entry which is preliminary data.</text>
</comment>
<keyword evidence="10" id="KW-1185">Reference proteome</keyword>
<reference evidence="9 10" key="1">
    <citation type="journal article" date="2020" name="ISME J.">
        <title>Uncovering the hidden diversity of litter-decomposition mechanisms in mushroom-forming fungi.</title>
        <authorList>
            <person name="Floudas D."/>
            <person name="Bentzer J."/>
            <person name="Ahren D."/>
            <person name="Johansson T."/>
            <person name="Persson P."/>
            <person name="Tunlid A."/>
        </authorList>
    </citation>
    <scope>NUCLEOTIDE SEQUENCE [LARGE SCALE GENOMIC DNA]</scope>
    <source>
        <strain evidence="9 10">CBS 175.51</strain>
    </source>
</reference>
<feature type="compositionally biased region" description="Basic and acidic residues" evidence="7">
    <location>
        <begin position="13"/>
        <end position="29"/>
    </location>
</feature>
<keyword evidence="3 5" id="KW-0371">Homeobox</keyword>
<dbReference type="PANTHER" id="PTHR24324:SF5">
    <property type="entry name" value="HEMATOPOIETICALLY-EXPRESSED HOMEOBOX PROTEIN HHEX"/>
    <property type="match status" value="1"/>
</dbReference>
<dbReference type="GO" id="GO:0000978">
    <property type="term" value="F:RNA polymerase II cis-regulatory region sequence-specific DNA binding"/>
    <property type="evidence" value="ECO:0007669"/>
    <property type="project" value="TreeGrafter"/>
</dbReference>
<evidence type="ECO:0000256" key="5">
    <source>
        <dbReference type="PROSITE-ProRule" id="PRU00108"/>
    </source>
</evidence>
<dbReference type="Pfam" id="PF00046">
    <property type="entry name" value="Homeodomain"/>
    <property type="match status" value="1"/>
</dbReference>
<dbReference type="AlphaFoldDB" id="A0A8H5C5B0"/>
<evidence type="ECO:0000313" key="9">
    <source>
        <dbReference type="EMBL" id="KAF5335331.1"/>
    </source>
</evidence>
<keyword evidence="2 5" id="KW-0238">DNA-binding</keyword>
<dbReference type="PANTHER" id="PTHR24324">
    <property type="entry name" value="HOMEOBOX PROTEIN HHEX"/>
    <property type="match status" value="1"/>
</dbReference>
<feature type="domain" description="Homeobox" evidence="8">
    <location>
        <begin position="42"/>
        <end position="102"/>
    </location>
</feature>
<evidence type="ECO:0000256" key="4">
    <source>
        <dbReference type="ARBA" id="ARBA00023242"/>
    </source>
</evidence>
<dbReference type="GO" id="GO:0030154">
    <property type="term" value="P:cell differentiation"/>
    <property type="evidence" value="ECO:0007669"/>
    <property type="project" value="TreeGrafter"/>
</dbReference>
<gene>
    <name evidence="9" type="ORF">D9611_011716</name>
</gene>
<dbReference type="InterPro" id="IPR001356">
    <property type="entry name" value="HD"/>
</dbReference>
<evidence type="ECO:0000256" key="1">
    <source>
        <dbReference type="ARBA" id="ARBA00004123"/>
    </source>
</evidence>
<evidence type="ECO:0000256" key="3">
    <source>
        <dbReference type="ARBA" id="ARBA00023155"/>
    </source>
</evidence>
<evidence type="ECO:0000313" key="10">
    <source>
        <dbReference type="Proteomes" id="UP000541558"/>
    </source>
</evidence>
<dbReference type="GO" id="GO:0005634">
    <property type="term" value="C:nucleus"/>
    <property type="evidence" value="ECO:0007669"/>
    <property type="project" value="UniProtKB-SubCell"/>
</dbReference>
<organism evidence="9 10">
    <name type="scientific">Ephemerocybe angulata</name>
    <dbReference type="NCBI Taxonomy" id="980116"/>
    <lineage>
        <taxon>Eukaryota</taxon>
        <taxon>Fungi</taxon>
        <taxon>Dikarya</taxon>
        <taxon>Basidiomycota</taxon>
        <taxon>Agaricomycotina</taxon>
        <taxon>Agaricomycetes</taxon>
        <taxon>Agaricomycetidae</taxon>
        <taxon>Agaricales</taxon>
        <taxon>Agaricineae</taxon>
        <taxon>Psathyrellaceae</taxon>
        <taxon>Ephemerocybe</taxon>
    </lineage>
</organism>
<name>A0A8H5C5B0_9AGAR</name>
<dbReference type="SUPFAM" id="SSF46689">
    <property type="entry name" value="Homeodomain-like"/>
    <property type="match status" value="1"/>
</dbReference>
<evidence type="ECO:0000256" key="6">
    <source>
        <dbReference type="RuleBase" id="RU000682"/>
    </source>
</evidence>
<dbReference type="GO" id="GO:0006357">
    <property type="term" value="P:regulation of transcription by RNA polymerase II"/>
    <property type="evidence" value="ECO:0007669"/>
    <property type="project" value="TreeGrafter"/>
</dbReference>
<dbReference type="SMART" id="SM00389">
    <property type="entry name" value="HOX"/>
    <property type="match status" value="1"/>
</dbReference>
<dbReference type="Proteomes" id="UP000541558">
    <property type="component" value="Unassembled WGS sequence"/>
</dbReference>
<evidence type="ECO:0000256" key="2">
    <source>
        <dbReference type="ARBA" id="ARBA00023125"/>
    </source>
</evidence>
<dbReference type="OrthoDB" id="3217549at2759"/>
<sequence>MEFYRSNIHDLLNRDNEHPDFSEGLHRDAPCSSSEQSPSSNAKPKRARVVLTKDQSKALELLFKKSPYPTTQERKDLANTLGLTDRKVNEWFKRERRDAPRRLLPDGTKLEFMQRPTEEQQSRLEKASCSLPSSSIYLPLRLKMALPFPPELLLIIFNFAVHTSYDPADQPDSPSFDMSVASALADIWDGLTGIRKDTEYPESQLQPGVIAHTTNPFTPLHISHVCKDWRDIAFSASELWSSIYVADGMASAPHLLGLWLQNSRSQPLDMVFRDTPNGSSGDTIVEMIQMAAEHSVRWRTFKVRLRRRRLPMEEVKKALHGIVTPLLQTLAFSFNPTELGGTQFDDLWTSLIANAPNLQELQMWSTKYSEDFVSSIPFDHLTCITLVMSCCTPIVASAAVLPDYPSPPSTMSDAASVQRLETLFTKLIQAQERTNDQLTKLATAQTQAASAIAPPAPAPTSTTTQVGAVNVSTGSSMARPETFKGGSAD</sequence>
<accession>A0A8H5C5B0</accession>
<dbReference type="PROSITE" id="PS50071">
    <property type="entry name" value="HOMEOBOX_2"/>
    <property type="match status" value="1"/>
</dbReference>
<dbReference type="InterPro" id="IPR009057">
    <property type="entry name" value="Homeodomain-like_sf"/>
</dbReference>
<proteinExistence type="predicted"/>
<feature type="region of interest" description="Disordered" evidence="7">
    <location>
        <begin position="13"/>
        <end position="47"/>
    </location>
</feature>
<dbReference type="Gene3D" id="1.10.10.60">
    <property type="entry name" value="Homeodomain-like"/>
    <property type="match status" value="1"/>
</dbReference>
<evidence type="ECO:0000256" key="7">
    <source>
        <dbReference type="SAM" id="MobiDB-lite"/>
    </source>
</evidence>
<protein>
    <recommendedName>
        <fullName evidence="8">Homeobox domain-containing protein</fullName>
    </recommendedName>
</protein>
<dbReference type="EMBL" id="JAACJK010000063">
    <property type="protein sequence ID" value="KAF5335331.1"/>
    <property type="molecule type" value="Genomic_DNA"/>
</dbReference>
<dbReference type="InterPro" id="IPR051000">
    <property type="entry name" value="Homeobox_DNA-bind_prot"/>
</dbReference>
<comment type="subcellular location">
    <subcellularLocation>
        <location evidence="1 5 6">Nucleus</location>
    </subcellularLocation>
</comment>
<dbReference type="CDD" id="cd00086">
    <property type="entry name" value="homeodomain"/>
    <property type="match status" value="1"/>
</dbReference>
<evidence type="ECO:0000259" key="8">
    <source>
        <dbReference type="PROSITE" id="PS50071"/>
    </source>
</evidence>
<keyword evidence="4 5" id="KW-0539">Nucleus</keyword>